<dbReference type="InterPro" id="IPR006680">
    <property type="entry name" value="Amidohydro-rel"/>
</dbReference>
<dbReference type="InterPro" id="IPR005920">
    <property type="entry name" value="HutI"/>
</dbReference>
<dbReference type="InterPro" id="IPR032466">
    <property type="entry name" value="Metal_Hydrolase"/>
</dbReference>
<evidence type="ECO:0000256" key="6">
    <source>
        <dbReference type="ARBA" id="ARBA00022833"/>
    </source>
</evidence>
<keyword evidence="6" id="KW-0862">Zinc</keyword>
<dbReference type="SUPFAM" id="SSF51556">
    <property type="entry name" value="Metallo-dependent hydrolases"/>
    <property type="match status" value="1"/>
</dbReference>
<dbReference type="STRING" id="596151.DesfrDRAFT_1686"/>
<evidence type="ECO:0000256" key="8">
    <source>
        <dbReference type="NCBIfam" id="TIGR01224"/>
    </source>
</evidence>
<proteinExistence type="predicted"/>
<evidence type="ECO:0000256" key="7">
    <source>
        <dbReference type="ARBA" id="ARBA00023004"/>
    </source>
</evidence>
<evidence type="ECO:0000256" key="2">
    <source>
        <dbReference type="ARBA" id="ARBA00012864"/>
    </source>
</evidence>
<dbReference type="PANTHER" id="PTHR42752:SF1">
    <property type="entry name" value="IMIDAZOLONEPROPIONASE-RELATED"/>
    <property type="match status" value="1"/>
</dbReference>
<dbReference type="Gene3D" id="2.30.40.10">
    <property type="entry name" value="Urease, subunit C, domain 1"/>
    <property type="match status" value="1"/>
</dbReference>
<reference evidence="10 11" key="1">
    <citation type="submission" date="2010-08" db="EMBL/GenBank/DDBJ databases">
        <title>The draft genome of Desulfovibrio fructosovorans JJ.</title>
        <authorList>
            <consortium name="US DOE Joint Genome Institute (JGI-PGF)"/>
            <person name="Lucas S."/>
            <person name="Copeland A."/>
            <person name="Lapidus A."/>
            <person name="Cheng J.-F."/>
            <person name="Bruce D."/>
            <person name="Goodwin L."/>
            <person name="Pitluck S."/>
            <person name="Land M.L."/>
            <person name="Hauser L."/>
            <person name="Chang Y.-J."/>
            <person name="Jeffries C."/>
            <person name="Wall J.D."/>
            <person name="Stahl D.A."/>
            <person name="Arkin A.P."/>
            <person name="Dehal P."/>
            <person name="Stolyar S.M."/>
            <person name="Hazen T.C."/>
            <person name="Woyke T.J."/>
        </authorList>
    </citation>
    <scope>NUCLEOTIDE SEQUENCE [LARGE SCALE GENOMIC DNA]</scope>
    <source>
        <strain evidence="10 11">JJ</strain>
    </source>
</reference>
<dbReference type="PANTHER" id="PTHR42752">
    <property type="entry name" value="IMIDAZOLONEPROPIONASE"/>
    <property type="match status" value="1"/>
</dbReference>
<dbReference type="SUPFAM" id="SSF51338">
    <property type="entry name" value="Composite domain of metallo-dependent hydrolases"/>
    <property type="match status" value="1"/>
</dbReference>
<dbReference type="Proteomes" id="UP000006250">
    <property type="component" value="Unassembled WGS sequence"/>
</dbReference>
<protein>
    <recommendedName>
        <fullName evidence="2 8">Imidazolonepropionase</fullName>
        <ecNumber evidence="2 8">3.5.2.7</ecNumber>
    </recommendedName>
</protein>
<feature type="domain" description="Amidohydrolase-related" evidence="9">
    <location>
        <begin position="73"/>
        <end position="393"/>
    </location>
</feature>
<evidence type="ECO:0000313" key="10">
    <source>
        <dbReference type="EMBL" id="EFL51525.1"/>
    </source>
</evidence>
<gene>
    <name evidence="10" type="ORF">DesfrDRAFT_1686</name>
</gene>
<name>E1JVN7_SOLFR</name>
<dbReference type="OrthoDB" id="5485695at2"/>
<comment type="caution">
    <text evidence="10">The sequence shown here is derived from an EMBL/GenBank/DDBJ whole genome shotgun (WGS) entry which is preliminary data.</text>
</comment>
<comment type="pathway">
    <text evidence="1">Amino-acid degradation.</text>
</comment>
<keyword evidence="3" id="KW-0479">Metal-binding</keyword>
<evidence type="ECO:0000256" key="4">
    <source>
        <dbReference type="ARBA" id="ARBA00022801"/>
    </source>
</evidence>
<keyword evidence="11" id="KW-1185">Reference proteome</keyword>
<dbReference type="Gene3D" id="3.20.20.140">
    <property type="entry name" value="Metal-dependent hydrolases"/>
    <property type="match status" value="1"/>
</dbReference>
<keyword evidence="5" id="KW-0369">Histidine metabolism</keyword>
<keyword evidence="4 10" id="KW-0378">Hydrolase</keyword>
<dbReference type="eggNOG" id="COG1228">
    <property type="taxonomic scope" value="Bacteria"/>
</dbReference>
<dbReference type="InterPro" id="IPR011059">
    <property type="entry name" value="Metal-dep_hydrolase_composite"/>
</dbReference>
<evidence type="ECO:0000313" key="11">
    <source>
        <dbReference type="Proteomes" id="UP000006250"/>
    </source>
</evidence>
<evidence type="ECO:0000256" key="5">
    <source>
        <dbReference type="ARBA" id="ARBA00022808"/>
    </source>
</evidence>
<dbReference type="GO" id="GO:0019556">
    <property type="term" value="P:L-histidine catabolic process to glutamate and formamide"/>
    <property type="evidence" value="ECO:0007669"/>
    <property type="project" value="UniProtKB-UniRule"/>
</dbReference>
<dbReference type="EMBL" id="AECZ01000009">
    <property type="protein sequence ID" value="EFL51525.1"/>
    <property type="molecule type" value="Genomic_DNA"/>
</dbReference>
<keyword evidence="7" id="KW-0408">Iron</keyword>
<dbReference type="EC" id="3.5.2.7" evidence="2 8"/>
<dbReference type="GO" id="GO:0050480">
    <property type="term" value="F:imidazolonepropionase activity"/>
    <property type="evidence" value="ECO:0007669"/>
    <property type="project" value="UniProtKB-UniRule"/>
</dbReference>
<sequence>MNGDITIAHAASLARVTDAKRPRAGRGQGELNIIHDGALAIRGGVIVAVGDSREVLRAYGDDAPVLDASGKTVLPGLVECHSHPIFAGNRHWEYVRRLEGADGREIRAEGGGIWSTIVKTRQAGDDELLRNVARAFERIAAGGVTTLEVKSGYGLDTRGELRLLRLLHQAASHTAMDIVCTFLGAHIAPQDGRSAEEYVAVVKNEMLPAVLAQGIAQSQDLSCENGDFSAEQARELIDISTSLGLPVRVHADASSDSRGWRTAVAGGALSADHLTYTPDAEINAVGATTTVAVLLPVAEQFYLDAQKANARLFIKNNVPVAVATDYCSSFQATSLPLTIALACSWFRLTPAEAIVGATLNAAYALGKSHDRGSLDVGKRGDVTIFDCEHPGQLATAIGAPLVDVSLSRGRVVWEAGK</sequence>
<dbReference type="GO" id="GO:0046872">
    <property type="term" value="F:metal ion binding"/>
    <property type="evidence" value="ECO:0007669"/>
    <property type="project" value="UniProtKB-KW"/>
</dbReference>
<evidence type="ECO:0000256" key="3">
    <source>
        <dbReference type="ARBA" id="ARBA00022723"/>
    </source>
</evidence>
<dbReference type="NCBIfam" id="TIGR01224">
    <property type="entry name" value="hutI"/>
    <property type="match status" value="1"/>
</dbReference>
<organism evidence="10 11">
    <name type="scientific">Solidesulfovibrio fructosivorans JJ]</name>
    <dbReference type="NCBI Taxonomy" id="596151"/>
    <lineage>
        <taxon>Bacteria</taxon>
        <taxon>Pseudomonadati</taxon>
        <taxon>Thermodesulfobacteriota</taxon>
        <taxon>Desulfovibrionia</taxon>
        <taxon>Desulfovibrionales</taxon>
        <taxon>Desulfovibrionaceae</taxon>
        <taxon>Solidesulfovibrio</taxon>
    </lineage>
</organism>
<dbReference type="AlphaFoldDB" id="E1JVN7"/>
<dbReference type="GO" id="GO:0005737">
    <property type="term" value="C:cytoplasm"/>
    <property type="evidence" value="ECO:0007669"/>
    <property type="project" value="UniProtKB-UniRule"/>
</dbReference>
<accession>E1JVN7</accession>
<dbReference type="RefSeq" id="WP_005992918.1">
    <property type="nucleotide sequence ID" value="NZ_AECZ01000009.1"/>
</dbReference>
<evidence type="ECO:0000259" key="9">
    <source>
        <dbReference type="Pfam" id="PF01979"/>
    </source>
</evidence>
<evidence type="ECO:0000256" key="1">
    <source>
        <dbReference type="ARBA" id="ARBA00005023"/>
    </source>
</evidence>
<dbReference type="Pfam" id="PF01979">
    <property type="entry name" value="Amidohydro_1"/>
    <property type="match status" value="1"/>
</dbReference>